<dbReference type="Proteomes" id="UP000034175">
    <property type="component" value="Unassembled WGS sequence"/>
</dbReference>
<feature type="transmembrane region" description="Helical" evidence="1">
    <location>
        <begin position="109"/>
        <end position="132"/>
    </location>
</feature>
<proteinExistence type="predicted"/>
<feature type="transmembrane region" description="Helical" evidence="1">
    <location>
        <begin position="32"/>
        <end position="55"/>
    </location>
</feature>
<gene>
    <name evidence="2" type="ORF">UX39_C0021G0004</name>
</gene>
<keyword evidence="1" id="KW-0472">Membrane</keyword>
<name>A0A0G1NZD6_9BACT</name>
<reference evidence="2 3" key="1">
    <citation type="journal article" date="2015" name="Nature">
        <title>rRNA introns, odd ribosomes, and small enigmatic genomes across a large radiation of phyla.</title>
        <authorList>
            <person name="Brown C.T."/>
            <person name="Hug L.A."/>
            <person name="Thomas B.C."/>
            <person name="Sharon I."/>
            <person name="Castelle C.J."/>
            <person name="Singh A."/>
            <person name="Wilkins M.J."/>
            <person name="Williams K.H."/>
            <person name="Banfield J.F."/>
        </authorList>
    </citation>
    <scope>NUCLEOTIDE SEQUENCE [LARGE SCALE GENOMIC DNA]</scope>
</reference>
<accession>A0A0G1NZD6</accession>
<feature type="transmembrane region" description="Helical" evidence="1">
    <location>
        <begin position="75"/>
        <end position="97"/>
    </location>
</feature>
<keyword evidence="1" id="KW-1133">Transmembrane helix</keyword>
<organism evidence="2 3">
    <name type="scientific">Candidatus Magasanikbacteria bacterium GW2011_GWA2_46_17</name>
    <dbReference type="NCBI Taxonomy" id="1619042"/>
    <lineage>
        <taxon>Bacteria</taxon>
        <taxon>Candidatus Magasanikiibacteriota</taxon>
    </lineage>
</organism>
<dbReference type="AlphaFoldDB" id="A0A0G1NZD6"/>
<evidence type="ECO:0000313" key="2">
    <source>
        <dbReference type="EMBL" id="KKU25722.1"/>
    </source>
</evidence>
<keyword evidence="1" id="KW-0812">Transmembrane</keyword>
<sequence>MSNNELEKKVMSEITSGRIKLRSKYIFFAEKLGLGSAFVLSVLLAVLFFNLALFYLKASDNLSYLSFGSRGVLAFLGSFPYLLIVSMVVFIFLAGLLLKRSDVSYKKPFGYLALGLVGFIMLSGSVMAFSGIPERIERESYSQRPSGRIFRPFMRHGLGERRRGVAGRVVETGDGYINIQTPRSVVKVVLSALQNQPSEMPATGKFVTAIGEKKGDVFMALNIRVMNERDLPMIRRGVHRRFGEVRFRRP</sequence>
<protein>
    <submittedName>
        <fullName evidence="2">Uncharacterized protein</fullName>
    </submittedName>
</protein>
<dbReference type="EMBL" id="LCMA01000021">
    <property type="protein sequence ID" value="KKU25722.1"/>
    <property type="molecule type" value="Genomic_DNA"/>
</dbReference>
<comment type="caution">
    <text evidence="2">The sequence shown here is derived from an EMBL/GenBank/DDBJ whole genome shotgun (WGS) entry which is preliminary data.</text>
</comment>
<evidence type="ECO:0000313" key="3">
    <source>
        <dbReference type="Proteomes" id="UP000034175"/>
    </source>
</evidence>
<evidence type="ECO:0000256" key="1">
    <source>
        <dbReference type="SAM" id="Phobius"/>
    </source>
</evidence>